<dbReference type="GO" id="GO:0043565">
    <property type="term" value="F:sequence-specific DNA binding"/>
    <property type="evidence" value="ECO:0007669"/>
    <property type="project" value="TreeGrafter"/>
</dbReference>
<comment type="caution">
    <text evidence="3">The sequence shown here is derived from an EMBL/GenBank/DDBJ whole genome shotgun (WGS) entry which is preliminary data.</text>
</comment>
<dbReference type="EMBL" id="JACKWZ010000152">
    <property type="protein sequence ID" value="KAF9413685.1"/>
    <property type="molecule type" value="Genomic_DNA"/>
</dbReference>
<organism evidence="3 4">
    <name type="scientific">Spodoptera exigua</name>
    <name type="common">Beet armyworm</name>
    <name type="synonym">Noctua fulgens</name>
    <dbReference type="NCBI Taxonomy" id="7107"/>
    <lineage>
        <taxon>Eukaryota</taxon>
        <taxon>Metazoa</taxon>
        <taxon>Ecdysozoa</taxon>
        <taxon>Arthropoda</taxon>
        <taxon>Hexapoda</taxon>
        <taxon>Insecta</taxon>
        <taxon>Pterygota</taxon>
        <taxon>Neoptera</taxon>
        <taxon>Endopterygota</taxon>
        <taxon>Lepidoptera</taxon>
        <taxon>Glossata</taxon>
        <taxon>Ditrysia</taxon>
        <taxon>Noctuoidea</taxon>
        <taxon>Noctuidae</taxon>
        <taxon>Amphipyrinae</taxon>
        <taxon>Spodoptera</taxon>
    </lineage>
</organism>
<feature type="region of interest" description="Disordered" evidence="1">
    <location>
        <begin position="377"/>
        <end position="408"/>
    </location>
</feature>
<feature type="compositionally biased region" description="Basic and acidic residues" evidence="1">
    <location>
        <begin position="194"/>
        <end position="203"/>
    </location>
</feature>
<keyword evidence="4" id="KW-1185">Reference proteome</keyword>
<dbReference type="PANTHER" id="PTHR47055">
    <property type="entry name" value="DDE_TNP_1_7 DOMAIN-CONTAINING PROTEIN"/>
    <property type="match status" value="1"/>
</dbReference>
<evidence type="ECO:0000259" key="2">
    <source>
        <dbReference type="Pfam" id="PF13843"/>
    </source>
</evidence>
<feature type="compositionally biased region" description="Low complexity" evidence="1">
    <location>
        <begin position="384"/>
        <end position="394"/>
    </location>
</feature>
<gene>
    <name evidence="3" type="ORF">HW555_008131</name>
</gene>
<name>A0A835GDG5_SPOEX</name>
<protein>
    <recommendedName>
        <fullName evidence="2">PiggyBac transposable element-derived protein domain-containing protein</fullName>
    </recommendedName>
</protein>
<feature type="compositionally biased region" description="Basic residues" evidence="1">
    <location>
        <begin position="204"/>
        <end position="213"/>
    </location>
</feature>
<dbReference type="InterPro" id="IPR052638">
    <property type="entry name" value="PiggyBac_TE-derived"/>
</dbReference>
<dbReference type="InterPro" id="IPR029526">
    <property type="entry name" value="PGBD"/>
</dbReference>
<dbReference type="PANTHER" id="PTHR47055:SF2">
    <property type="entry name" value="PIGGYBAC TRANSPOSABLE ELEMENT-DERIVED PROTEIN 2-RELATED"/>
    <property type="match status" value="1"/>
</dbReference>
<reference evidence="3" key="1">
    <citation type="submission" date="2020-08" db="EMBL/GenBank/DDBJ databases">
        <title>Spodoptera exigua strain:BAW_Kor-Di-RS1 Genome sequencing and assembly.</title>
        <authorList>
            <person name="Kim J."/>
            <person name="Nam H.Y."/>
            <person name="Kwon M."/>
            <person name="Choi J.H."/>
            <person name="Cho S.R."/>
            <person name="Kim G.-H."/>
        </authorList>
    </citation>
    <scope>NUCLEOTIDE SEQUENCE</scope>
    <source>
        <strain evidence="3">BAW_Kor-Di-RS1</strain>
        <tissue evidence="3">Whole-body</tissue>
    </source>
</reference>
<dbReference type="Pfam" id="PF13843">
    <property type="entry name" value="DDE_Tnp_1_7"/>
    <property type="match status" value="1"/>
</dbReference>
<sequence length="906" mass="102593">MPVACKPLSATEMSSVGSYGVGDQSIEAPPYSLLTPRMNIVNCDDGNNDVVEVSSIITTTPLMAGEMSIEAPAFSPVTPITIPALPSPMPQMSPKTRELLSVLEGCEDFDSDDSVQDPNYVIDGFADACSSDDSSNISASIITTQAITHNESPNAEIGHAISTGFDASVQPELSRVDLEQATAIGVEPRRLEEEMPMDEETHGRPSKGRKRKFGQMTREERKQRKYKNLSYVNYKKKEVSPKIFIDFNCNCVKKCSEKISLQDRQAEFEKFDELGSYHAQNMFIVAAVNSYHPMKIMANRKTLNVNQIISHLEEDDDVFAADIFITPPDNWQNSDEDSGDEEFASINNLSRHQLLAEAELRVTRSSQPESRIVNELVGDEETVHSIPSTSSVSQPPQPISSLTVTQPPPKRRRVEVTRKWRFVDIPEKSEKEYCEPDFLENLENPVQFFELFFDEEVFELLRSETEKNAIQKGKHAFRITTTDIKHFIAILLLSGYNSVSRYRMYWEQRVDCSFPTVAALMSRNRFEDLLRYFHVADNNNLDPSDKFAKVRPLWKLLNARWVKYYPGDKNLSIDESMIPYYGKHGTKQHIHGKPIRFGYKSWSICTRLGYLIYGELYQGASTGNTHPELGVGASVVLDLISKLPQGSYSFYFDNFFTSLPLLEELQKMGHDGTGTIRANRTEKAPLKDPKEMKKTSRGSHHQCTDILSNITLVRYNDNNIVTVASTQCGSEPISKVKRYCDKQKKDVDQPRCFVNYNKFMGGVDRLDQNVGCYRIAIRLKRWYWQLLMFPLNVSVNNAFQLYKISPAAKKSNGTPHDLLSFTRDIVCTYFLMKNSAPSTFTISNPKSSLAVIKRVPDAIRLDGKGHLIDKQNKQTRCGLCHKNTTMKCIKCNVALHSKCSIIFHTE</sequence>
<proteinExistence type="predicted"/>
<dbReference type="AlphaFoldDB" id="A0A835GDG5"/>
<feature type="region of interest" description="Disordered" evidence="1">
    <location>
        <begin position="194"/>
        <end position="219"/>
    </location>
</feature>
<feature type="domain" description="PiggyBac transposable element-derived protein" evidence="2">
    <location>
        <begin position="444"/>
        <end position="799"/>
    </location>
</feature>
<evidence type="ECO:0000313" key="3">
    <source>
        <dbReference type="EMBL" id="KAF9413685.1"/>
    </source>
</evidence>
<evidence type="ECO:0000256" key="1">
    <source>
        <dbReference type="SAM" id="MobiDB-lite"/>
    </source>
</evidence>
<evidence type="ECO:0000313" key="4">
    <source>
        <dbReference type="Proteomes" id="UP000648187"/>
    </source>
</evidence>
<accession>A0A835GDG5</accession>
<dbReference type="Proteomes" id="UP000648187">
    <property type="component" value="Unassembled WGS sequence"/>
</dbReference>